<comment type="catalytic activity">
    <reaction evidence="9 11">
        <text>tRNA(Tyr) + L-tyrosine + ATP = L-tyrosyl-tRNA(Tyr) + AMP + diphosphate + H(+)</text>
        <dbReference type="Rhea" id="RHEA:10220"/>
        <dbReference type="Rhea" id="RHEA-COMP:9706"/>
        <dbReference type="Rhea" id="RHEA-COMP:9707"/>
        <dbReference type="ChEBI" id="CHEBI:15378"/>
        <dbReference type="ChEBI" id="CHEBI:30616"/>
        <dbReference type="ChEBI" id="CHEBI:33019"/>
        <dbReference type="ChEBI" id="CHEBI:58315"/>
        <dbReference type="ChEBI" id="CHEBI:78442"/>
        <dbReference type="ChEBI" id="CHEBI:78536"/>
        <dbReference type="ChEBI" id="CHEBI:456215"/>
        <dbReference type="EC" id="6.1.1.1"/>
    </reaction>
</comment>
<evidence type="ECO:0000256" key="9">
    <source>
        <dbReference type="ARBA" id="ARBA00048248"/>
    </source>
</evidence>
<dbReference type="RefSeq" id="WP_208650234.1">
    <property type="nucleotide sequence ID" value="NZ_CP036528.1"/>
</dbReference>
<dbReference type="Proteomes" id="UP000291151">
    <property type="component" value="Chromosome"/>
</dbReference>
<feature type="binding site" evidence="11">
    <location>
        <position position="236"/>
    </location>
    <ligand>
        <name>ATP</name>
        <dbReference type="ChEBI" id="CHEBI:30616"/>
    </ligand>
</feature>
<keyword evidence="2 11" id="KW-0963">Cytoplasm</keyword>
<dbReference type="FunFam" id="1.10.240.10:FF:000001">
    <property type="entry name" value="Tyrosine--tRNA ligase"/>
    <property type="match status" value="1"/>
</dbReference>
<dbReference type="SUPFAM" id="SSF52374">
    <property type="entry name" value="Nucleotidylyl transferase"/>
    <property type="match status" value="1"/>
</dbReference>
<evidence type="ECO:0000256" key="11">
    <source>
        <dbReference type="HAMAP-Rule" id="MF_02006"/>
    </source>
</evidence>
<dbReference type="GO" id="GO:0005524">
    <property type="term" value="F:ATP binding"/>
    <property type="evidence" value="ECO:0007669"/>
    <property type="project" value="UniProtKB-UniRule"/>
</dbReference>
<evidence type="ECO:0000256" key="3">
    <source>
        <dbReference type="ARBA" id="ARBA00022598"/>
    </source>
</evidence>
<dbReference type="PRINTS" id="PR01040">
    <property type="entry name" value="TRNASYNTHTYR"/>
</dbReference>
<dbReference type="NCBIfam" id="TIGR00234">
    <property type="entry name" value="tyrS"/>
    <property type="match status" value="1"/>
</dbReference>
<dbReference type="InterPro" id="IPR002307">
    <property type="entry name" value="Tyr-tRNA-ligase"/>
</dbReference>
<feature type="short sequence motif" description="'KMSKS' region" evidence="11">
    <location>
        <begin position="233"/>
        <end position="237"/>
    </location>
</feature>
<feature type="binding site" evidence="11">
    <location>
        <position position="36"/>
    </location>
    <ligand>
        <name>L-tyrosine</name>
        <dbReference type="ChEBI" id="CHEBI:58315"/>
    </ligand>
</feature>
<comment type="function">
    <text evidence="11">Catalyzes the attachment of tyrosine to tRNA(Tyr) in a two-step reaction: tyrosine is first activated by ATP to form Tyr-AMP and then transferred to the acceptor end of tRNA(Tyr).</text>
</comment>
<dbReference type="GO" id="GO:0003723">
    <property type="term" value="F:RNA binding"/>
    <property type="evidence" value="ECO:0007669"/>
    <property type="project" value="UniProtKB-KW"/>
</dbReference>
<dbReference type="CDD" id="cd00805">
    <property type="entry name" value="TyrRS_core"/>
    <property type="match status" value="1"/>
</dbReference>
<evidence type="ECO:0000259" key="13">
    <source>
        <dbReference type="SMART" id="SM00363"/>
    </source>
</evidence>
<dbReference type="InterPro" id="IPR014729">
    <property type="entry name" value="Rossmann-like_a/b/a_fold"/>
</dbReference>
<keyword evidence="4 11" id="KW-0547">Nucleotide-binding</keyword>
<evidence type="ECO:0000313" key="14">
    <source>
        <dbReference type="EMBL" id="QBK26543.1"/>
    </source>
</evidence>
<dbReference type="PROSITE" id="PS00178">
    <property type="entry name" value="AA_TRNA_LIGASE_I"/>
    <property type="match status" value="1"/>
</dbReference>
<proteinExistence type="inferred from homology"/>
<keyword evidence="7 11" id="KW-0648">Protein biosynthesis</keyword>
<feature type="domain" description="RNA-binding S4" evidence="13">
    <location>
        <begin position="356"/>
        <end position="417"/>
    </location>
</feature>
<dbReference type="KEGG" id="uth:DKZ56_12115"/>
<dbReference type="EMBL" id="CP036528">
    <property type="protein sequence ID" value="QBK26543.1"/>
    <property type="molecule type" value="Genomic_DNA"/>
</dbReference>
<evidence type="ECO:0000256" key="4">
    <source>
        <dbReference type="ARBA" id="ARBA00022741"/>
    </source>
</evidence>
<dbReference type="Gene3D" id="1.10.240.10">
    <property type="entry name" value="Tyrosyl-Transfer RNA Synthetase"/>
    <property type="match status" value="1"/>
</dbReference>
<dbReference type="Pfam" id="PF00579">
    <property type="entry name" value="tRNA-synt_1b"/>
    <property type="match status" value="1"/>
</dbReference>
<dbReference type="Gene3D" id="3.10.290.10">
    <property type="entry name" value="RNA-binding S4 domain"/>
    <property type="match status" value="1"/>
</dbReference>
<reference evidence="14 15" key="1">
    <citation type="submission" date="2019-02" db="EMBL/GenBank/DDBJ databases">
        <title>Ureibacillus thermophilus.</title>
        <authorList>
            <person name="Sunny J.S."/>
            <person name="Natarajan A."/>
            <person name="Saleena L.M."/>
        </authorList>
    </citation>
    <scope>NUCLEOTIDE SEQUENCE [LARGE SCALE GENOMIC DNA]</scope>
    <source>
        <strain evidence="14 15">LM102</strain>
    </source>
</reference>
<feature type="binding site" evidence="11">
    <location>
        <position position="175"/>
    </location>
    <ligand>
        <name>L-tyrosine</name>
        <dbReference type="ChEBI" id="CHEBI:58315"/>
    </ligand>
</feature>
<sequence>MTNELLEELKWRGLIYQQTDEEGLEKLLNEEKISLYVGVDPTADSMHIGHIVPLITLRRFQKAGHRPVLLVGGATGMIGDPSGRSTERNLLSKEQIEKNVAGLKKQMERIFEFGDQENSAILVNNYDWISKMNVIDFLRDYGKLINVNYMLAKDTIASRLETGISFTEFSYTLLQGIDFNHLYDHYGVRLQVGGSDQWGNITTGLEIIRKTHDEEAKAYGITMPLITKADGTKFGKTASGAVWLDPEKTSPYEFYQFWINTADADVVKYLKIFTFLGKEEIEELAESVEKEPHLRKAQKVLAEEMTKLIHGEEALETAKRITEALFSGDLKSLSASEMRDAFKDVPTAEMAKEDKNIVDVLVEAKISPSKRQAREDVTNGAISINGDKVTDLNYVVTAKDRLDDEFTIIRRGKKKYHMVKFIG</sequence>
<dbReference type="PANTHER" id="PTHR11766">
    <property type="entry name" value="TYROSYL-TRNA SYNTHETASE"/>
    <property type="match status" value="1"/>
</dbReference>
<protein>
    <recommendedName>
        <fullName evidence="11">Tyrosine--tRNA ligase</fullName>
        <ecNumber evidence="11">6.1.1.1</ecNumber>
    </recommendedName>
    <alternativeName>
        <fullName evidence="11">Tyrosyl-tRNA synthetase</fullName>
        <shortName evidence="11">TyrRS</shortName>
    </alternativeName>
</protein>
<keyword evidence="5 11" id="KW-0067">ATP-binding</keyword>
<dbReference type="GO" id="GO:0004831">
    <property type="term" value="F:tyrosine-tRNA ligase activity"/>
    <property type="evidence" value="ECO:0007669"/>
    <property type="project" value="UniProtKB-UniRule"/>
</dbReference>
<evidence type="ECO:0000256" key="7">
    <source>
        <dbReference type="ARBA" id="ARBA00022917"/>
    </source>
</evidence>
<evidence type="ECO:0000256" key="12">
    <source>
        <dbReference type="PROSITE-ProRule" id="PRU00182"/>
    </source>
</evidence>
<dbReference type="InterPro" id="IPR036986">
    <property type="entry name" value="S4_RNA-bd_sf"/>
</dbReference>
<dbReference type="PANTHER" id="PTHR11766:SF0">
    <property type="entry name" value="TYROSINE--TRNA LIGASE, MITOCHONDRIAL"/>
    <property type="match status" value="1"/>
</dbReference>
<dbReference type="Pfam" id="PF22421">
    <property type="entry name" value="SYY_C-terminal"/>
    <property type="match status" value="1"/>
</dbReference>
<organism evidence="14 15">
    <name type="scientific">Ureibacillus thermophilus</name>
    <dbReference type="NCBI Taxonomy" id="367743"/>
    <lineage>
        <taxon>Bacteria</taxon>
        <taxon>Bacillati</taxon>
        <taxon>Bacillota</taxon>
        <taxon>Bacilli</taxon>
        <taxon>Bacillales</taxon>
        <taxon>Caryophanaceae</taxon>
        <taxon>Ureibacillus</taxon>
    </lineage>
</organism>
<keyword evidence="3 11" id="KW-0436">Ligase</keyword>
<feature type="short sequence motif" description="'HIGH' region" evidence="11">
    <location>
        <begin position="41"/>
        <end position="50"/>
    </location>
</feature>
<comment type="subunit">
    <text evidence="11">Homodimer.</text>
</comment>
<evidence type="ECO:0000256" key="8">
    <source>
        <dbReference type="ARBA" id="ARBA00023146"/>
    </source>
</evidence>
<dbReference type="InterPro" id="IPR024088">
    <property type="entry name" value="Tyr-tRNA-ligase_bac-type"/>
</dbReference>
<keyword evidence="15" id="KW-1185">Reference proteome</keyword>
<evidence type="ECO:0000256" key="2">
    <source>
        <dbReference type="ARBA" id="ARBA00022490"/>
    </source>
</evidence>
<keyword evidence="6 12" id="KW-0694">RNA-binding</keyword>
<gene>
    <name evidence="11" type="primary">tyrS</name>
    <name evidence="14" type="ORF">DKZ56_12115</name>
</gene>
<keyword evidence="8 11" id="KW-0030">Aminoacyl-tRNA synthetase</keyword>
<dbReference type="PROSITE" id="PS50889">
    <property type="entry name" value="S4"/>
    <property type="match status" value="1"/>
</dbReference>
<evidence type="ECO:0000256" key="5">
    <source>
        <dbReference type="ARBA" id="ARBA00022840"/>
    </source>
</evidence>
<evidence type="ECO:0000313" key="15">
    <source>
        <dbReference type="Proteomes" id="UP000291151"/>
    </source>
</evidence>
<dbReference type="GO" id="GO:0006437">
    <property type="term" value="P:tyrosyl-tRNA aminoacylation"/>
    <property type="evidence" value="ECO:0007669"/>
    <property type="project" value="UniProtKB-UniRule"/>
</dbReference>
<dbReference type="SUPFAM" id="SSF55174">
    <property type="entry name" value="Alpha-L RNA-binding motif"/>
    <property type="match status" value="1"/>
</dbReference>
<dbReference type="HAMAP" id="MF_02006">
    <property type="entry name" value="Tyr_tRNA_synth_type1"/>
    <property type="match status" value="1"/>
</dbReference>
<dbReference type="FunFam" id="3.40.50.620:FF:000008">
    <property type="entry name" value="Tyrosine--tRNA ligase"/>
    <property type="match status" value="1"/>
</dbReference>
<dbReference type="GO" id="GO:0042803">
    <property type="term" value="F:protein homodimerization activity"/>
    <property type="evidence" value="ECO:0007669"/>
    <property type="project" value="UniProtKB-ARBA"/>
</dbReference>
<comment type="similarity">
    <text evidence="10 11">Belongs to the class-I aminoacyl-tRNA synthetase family. TyrS type 1 subfamily.</text>
</comment>
<name>A0A4P6UTJ7_9BACL</name>
<accession>A0A4P6UTJ7</accession>
<dbReference type="EC" id="6.1.1.1" evidence="11"/>
<dbReference type="InterPro" id="IPR002942">
    <property type="entry name" value="S4_RNA-bd"/>
</dbReference>
<evidence type="ECO:0000256" key="1">
    <source>
        <dbReference type="ARBA" id="ARBA00004496"/>
    </source>
</evidence>
<dbReference type="Gene3D" id="3.40.50.620">
    <property type="entry name" value="HUPs"/>
    <property type="match status" value="1"/>
</dbReference>
<dbReference type="InterPro" id="IPR054608">
    <property type="entry name" value="SYY-like_C"/>
</dbReference>
<evidence type="ECO:0000256" key="6">
    <source>
        <dbReference type="ARBA" id="ARBA00022884"/>
    </source>
</evidence>
<dbReference type="InterPro" id="IPR002305">
    <property type="entry name" value="aa-tRNA-synth_Ic"/>
</dbReference>
<feature type="binding site" evidence="11">
    <location>
        <position position="171"/>
    </location>
    <ligand>
        <name>L-tyrosine</name>
        <dbReference type="ChEBI" id="CHEBI:58315"/>
    </ligand>
</feature>
<dbReference type="GO" id="GO:0005829">
    <property type="term" value="C:cytosol"/>
    <property type="evidence" value="ECO:0007669"/>
    <property type="project" value="TreeGrafter"/>
</dbReference>
<comment type="subcellular location">
    <subcellularLocation>
        <location evidence="1 11">Cytoplasm</location>
    </subcellularLocation>
</comment>
<dbReference type="InterPro" id="IPR024107">
    <property type="entry name" value="Tyr-tRNA-ligase_bac_1"/>
</dbReference>
<dbReference type="CDD" id="cd00165">
    <property type="entry name" value="S4"/>
    <property type="match status" value="1"/>
</dbReference>
<evidence type="ECO:0000256" key="10">
    <source>
        <dbReference type="ARBA" id="ARBA00060965"/>
    </source>
</evidence>
<dbReference type="SMART" id="SM00363">
    <property type="entry name" value="S4"/>
    <property type="match status" value="1"/>
</dbReference>
<dbReference type="AlphaFoldDB" id="A0A4P6UTJ7"/>
<dbReference type="InterPro" id="IPR001412">
    <property type="entry name" value="aa-tRNA-synth_I_CS"/>
</dbReference>